<dbReference type="Gene3D" id="1.25.40.10">
    <property type="entry name" value="Tetratricopeptide repeat domain"/>
    <property type="match status" value="2"/>
</dbReference>
<name>A0A7S1L8U2_ALECA</name>
<gene>
    <name evidence="3" type="ORF">ACAT0790_LOCUS4987</name>
</gene>
<keyword evidence="1" id="KW-0677">Repeat</keyword>
<reference evidence="3" key="1">
    <citation type="submission" date="2021-01" db="EMBL/GenBank/DDBJ databases">
        <authorList>
            <person name="Corre E."/>
            <person name="Pelletier E."/>
            <person name="Niang G."/>
            <person name="Scheremetjew M."/>
            <person name="Finn R."/>
            <person name="Kale V."/>
            <person name="Holt S."/>
            <person name="Cochrane G."/>
            <person name="Meng A."/>
            <person name="Brown T."/>
            <person name="Cohen L."/>
        </authorList>
    </citation>
    <scope>NUCLEOTIDE SEQUENCE</scope>
    <source>
        <strain evidence="3">OF101</strain>
    </source>
</reference>
<evidence type="ECO:0000256" key="2">
    <source>
        <dbReference type="PROSITE-ProRule" id="PRU00708"/>
    </source>
</evidence>
<dbReference type="NCBIfam" id="TIGR00756">
    <property type="entry name" value="PPR"/>
    <property type="match status" value="1"/>
</dbReference>
<evidence type="ECO:0000313" key="3">
    <source>
        <dbReference type="EMBL" id="CAD9095829.1"/>
    </source>
</evidence>
<evidence type="ECO:0000256" key="1">
    <source>
        <dbReference type="ARBA" id="ARBA00022737"/>
    </source>
</evidence>
<dbReference type="PROSITE" id="PS51375">
    <property type="entry name" value="PPR"/>
    <property type="match status" value="1"/>
</dbReference>
<dbReference type="AlphaFoldDB" id="A0A7S1L8U2"/>
<evidence type="ECO:0008006" key="4">
    <source>
        <dbReference type="Google" id="ProtNLM"/>
    </source>
</evidence>
<accession>A0A7S1L8U2</accession>
<dbReference type="Pfam" id="PF13812">
    <property type="entry name" value="PPR_3"/>
    <property type="match status" value="1"/>
</dbReference>
<dbReference type="PANTHER" id="PTHR47936">
    <property type="entry name" value="PPR_LONG DOMAIN-CONTAINING PROTEIN"/>
    <property type="match status" value="1"/>
</dbReference>
<dbReference type="InterPro" id="IPR011990">
    <property type="entry name" value="TPR-like_helical_dom_sf"/>
</dbReference>
<dbReference type="PANTHER" id="PTHR47936:SF1">
    <property type="entry name" value="PENTATRICOPEPTIDE REPEAT-CONTAINING PROTEIN GUN1, CHLOROPLASTIC"/>
    <property type="match status" value="1"/>
</dbReference>
<proteinExistence type="predicted"/>
<dbReference type="EMBL" id="HBGE01008287">
    <property type="protein sequence ID" value="CAD9095829.1"/>
    <property type="molecule type" value="Transcribed_RNA"/>
</dbReference>
<protein>
    <recommendedName>
        <fullName evidence="4">Pentacotripeptide-repeat region of PRORP domain-containing protein</fullName>
    </recommendedName>
</protein>
<dbReference type="InterPro" id="IPR002885">
    <property type="entry name" value="PPR_rpt"/>
</dbReference>
<feature type="repeat" description="PPR" evidence="2">
    <location>
        <begin position="13"/>
        <end position="47"/>
    </location>
</feature>
<dbReference type="Pfam" id="PF01535">
    <property type="entry name" value="PPR"/>
    <property type="match status" value="1"/>
</dbReference>
<organism evidence="3">
    <name type="scientific">Alexandrium catenella</name>
    <name type="common">Red tide dinoflagellate</name>
    <name type="synonym">Gonyaulax catenella</name>
    <dbReference type="NCBI Taxonomy" id="2925"/>
    <lineage>
        <taxon>Eukaryota</taxon>
        <taxon>Sar</taxon>
        <taxon>Alveolata</taxon>
        <taxon>Dinophyceae</taxon>
        <taxon>Gonyaulacales</taxon>
        <taxon>Pyrocystaceae</taxon>
        <taxon>Alexandrium</taxon>
    </lineage>
</organism>
<sequence length="165" mass="18351">MLSEMRREGVEPDGLSYCLVMNACFRDSEADMALEVFESILHAGIEPHRYAFESAIYACDVGRHWAKALRLLREARQGRLHPGVRAHSATMSACLKSQRWQEAQLLLAGARLRGTPLILGAAMSSMVLAYKRAEHWDLALDLLAELQDSGSPGAGVVRRAPWMLF</sequence>